<dbReference type="GeneID" id="87755443"/>
<protein>
    <submittedName>
        <fullName evidence="2">Uncharacterized protein, PH0010 family/AmmeMemoRadiSam system protein A</fullName>
    </submittedName>
</protein>
<dbReference type="PANTHER" id="PTHR13016:SF0">
    <property type="entry name" value="AMME SYNDROME CANDIDATE GENE 1 PROTEIN"/>
    <property type="match status" value="1"/>
</dbReference>
<dbReference type="InterPro" id="IPR027485">
    <property type="entry name" value="AMMECR1_N"/>
</dbReference>
<sequence>MKTTCKAAGLFPHPPVMIPEIGGRELSRMALTIKTEEEAMHKMVSSGIETVIIISPHNLCFHDGPALFLADSISGNLSDFGYPQLSMTLSIDRMLAEAVLQEAAPLIPLHRVDEAEARRYNRTLTIDWGTFVPMYYLQKAGFKGKAVMFSPCFSNYEINEILGTIVERTAARLGRKIGVIASGDLSHRLTPESPNGYTEKGILFDKAVMNALRRRDKTPLTSMTPEFIYEIAMCGLPSVYFLFGILGQRKADMPCFSHEGPFGVGYGICLYLPHGEDEKEPVHDVRVKLARESIRYFLEHGTIMDTPSPLAPDLEKRAGVFVSLHKYGALRGCIGTFLPCYKNTAEEIIHNARAAAMDDPRFPSLTAHELDDLDISVDILSSPEPAAITDLNVKKYGIIVENGNRRGLLLPALDGVNSPEQQINIARRKAGIRNDEPIKLYRFTVKRYF</sequence>
<dbReference type="InterPro" id="IPR036071">
    <property type="entry name" value="AMMECR1_dom_sf"/>
</dbReference>
<name>A0A1G5V6F6_9FIRM</name>
<dbReference type="OrthoDB" id="159752at2"/>
<dbReference type="Proteomes" id="UP000199689">
    <property type="component" value="Unassembled WGS sequence"/>
</dbReference>
<dbReference type="GO" id="GO:0016702">
    <property type="term" value="F:oxidoreductase activity, acting on single donors with incorporation of molecular oxygen, incorporation of two atoms of oxygen"/>
    <property type="evidence" value="ECO:0007669"/>
    <property type="project" value="UniProtKB-ARBA"/>
</dbReference>
<accession>A0A1G5V6F6</accession>
<dbReference type="RefSeq" id="WP_091363300.1">
    <property type="nucleotide sequence ID" value="NZ_FMXA01000005.1"/>
</dbReference>
<dbReference type="PROSITE" id="PS51112">
    <property type="entry name" value="AMMECR1"/>
    <property type="match status" value="1"/>
</dbReference>
<dbReference type="Gene3D" id="3.30.700.20">
    <property type="entry name" value="Hypothetical protein ph0010, domain 1"/>
    <property type="match status" value="1"/>
</dbReference>
<dbReference type="GO" id="GO:0008198">
    <property type="term" value="F:ferrous iron binding"/>
    <property type="evidence" value="ECO:0007669"/>
    <property type="project" value="InterPro"/>
</dbReference>
<evidence type="ECO:0000259" key="1">
    <source>
        <dbReference type="PROSITE" id="PS51112"/>
    </source>
</evidence>
<gene>
    <name evidence="2" type="ORF">SAMN02910343_00397</name>
</gene>
<evidence type="ECO:0000313" key="2">
    <source>
        <dbReference type="EMBL" id="SDA41384.1"/>
    </source>
</evidence>
<dbReference type="NCBIfam" id="TIGR04335">
    <property type="entry name" value="AmmeMemoSam_A"/>
    <property type="match status" value="1"/>
</dbReference>
<organism evidence="2 3">
    <name type="scientific">Allisonella histaminiformans</name>
    <dbReference type="NCBI Taxonomy" id="209880"/>
    <lineage>
        <taxon>Bacteria</taxon>
        <taxon>Bacillati</taxon>
        <taxon>Bacillota</taxon>
        <taxon>Negativicutes</taxon>
        <taxon>Veillonellales</taxon>
        <taxon>Veillonellaceae</taxon>
        <taxon>Allisonella</taxon>
    </lineage>
</organism>
<dbReference type="Pfam" id="PF01871">
    <property type="entry name" value="AMMECR1"/>
    <property type="match status" value="1"/>
</dbReference>
<dbReference type="AlphaFoldDB" id="A0A1G5V6F6"/>
<dbReference type="InterPro" id="IPR002733">
    <property type="entry name" value="AMMECR1_domain"/>
</dbReference>
<proteinExistence type="predicted"/>
<dbReference type="Gene3D" id="3.40.830.10">
    <property type="entry name" value="LigB-like"/>
    <property type="match status" value="1"/>
</dbReference>
<feature type="domain" description="AMMECR1" evidence="1">
    <location>
        <begin position="281"/>
        <end position="449"/>
    </location>
</feature>
<dbReference type="CDD" id="cd07951">
    <property type="entry name" value="ED_3B_N_AMMECR1"/>
    <property type="match status" value="1"/>
</dbReference>
<dbReference type="PANTHER" id="PTHR13016">
    <property type="entry name" value="AMMECR1 HOMOLOG"/>
    <property type="match status" value="1"/>
</dbReference>
<dbReference type="Gene3D" id="3.30.1490.150">
    <property type="entry name" value="Hypothetical protein ph0010, domain 2"/>
    <property type="match status" value="1"/>
</dbReference>
<dbReference type="SUPFAM" id="SSF143447">
    <property type="entry name" value="AMMECR1-like"/>
    <property type="match status" value="1"/>
</dbReference>
<dbReference type="InterPro" id="IPR027623">
    <property type="entry name" value="AmmeMemoSam_A"/>
</dbReference>
<dbReference type="STRING" id="209880.SAMN02910343_00397"/>
<dbReference type="InterPro" id="IPR023473">
    <property type="entry name" value="AMMECR1"/>
</dbReference>
<reference evidence="2 3" key="1">
    <citation type="submission" date="2016-10" db="EMBL/GenBank/DDBJ databases">
        <authorList>
            <person name="de Groot N.N."/>
        </authorList>
    </citation>
    <scope>NUCLEOTIDE SEQUENCE [LARGE SCALE GENOMIC DNA]</scope>
    <source>
        <strain evidence="2 3">DSM 15230</strain>
    </source>
</reference>
<dbReference type="InterPro" id="IPR004183">
    <property type="entry name" value="Xdiol_dOase_suB"/>
</dbReference>
<evidence type="ECO:0000313" key="3">
    <source>
        <dbReference type="Proteomes" id="UP000199689"/>
    </source>
</evidence>
<dbReference type="SUPFAM" id="SSF53213">
    <property type="entry name" value="LigB-like"/>
    <property type="match status" value="1"/>
</dbReference>
<keyword evidence="3" id="KW-1185">Reference proteome</keyword>
<dbReference type="Pfam" id="PF02900">
    <property type="entry name" value="LigB"/>
    <property type="match status" value="1"/>
</dbReference>
<dbReference type="EMBL" id="FMXA01000005">
    <property type="protein sequence ID" value="SDA41384.1"/>
    <property type="molecule type" value="Genomic_DNA"/>
</dbReference>